<accession>A0ABN9BMN5</accession>
<gene>
    <name evidence="1" type="ORF">SPARVUS_LOCUS3251996</name>
</gene>
<dbReference type="EMBL" id="CATNWA010004911">
    <property type="protein sequence ID" value="CAI9548921.1"/>
    <property type="molecule type" value="Genomic_DNA"/>
</dbReference>
<organism evidence="1 2">
    <name type="scientific">Staurois parvus</name>
    <dbReference type="NCBI Taxonomy" id="386267"/>
    <lineage>
        <taxon>Eukaryota</taxon>
        <taxon>Metazoa</taxon>
        <taxon>Chordata</taxon>
        <taxon>Craniata</taxon>
        <taxon>Vertebrata</taxon>
        <taxon>Euteleostomi</taxon>
        <taxon>Amphibia</taxon>
        <taxon>Batrachia</taxon>
        <taxon>Anura</taxon>
        <taxon>Neobatrachia</taxon>
        <taxon>Ranoidea</taxon>
        <taxon>Ranidae</taxon>
        <taxon>Staurois</taxon>
    </lineage>
</organism>
<protein>
    <submittedName>
        <fullName evidence="1">Uncharacterized protein</fullName>
    </submittedName>
</protein>
<reference evidence="1" key="1">
    <citation type="submission" date="2023-05" db="EMBL/GenBank/DDBJ databases">
        <authorList>
            <person name="Stuckert A."/>
        </authorList>
    </citation>
    <scope>NUCLEOTIDE SEQUENCE</scope>
</reference>
<dbReference type="Proteomes" id="UP001162483">
    <property type="component" value="Unassembled WGS sequence"/>
</dbReference>
<proteinExistence type="predicted"/>
<keyword evidence="2" id="KW-1185">Reference proteome</keyword>
<name>A0ABN9BMN5_9NEOB</name>
<evidence type="ECO:0000313" key="1">
    <source>
        <dbReference type="EMBL" id="CAI9548921.1"/>
    </source>
</evidence>
<comment type="caution">
    <text evidence="1">The sequence shown here is derived from an EMBL/GenBank/DDBJ whole genome shotgun (WGS) entry which is preliminary data.</text>
</comment>
<evidence type="ECO:0000313" key="2">
    <source>
        <dbReference type="Proteomes" id="UP001162483"/>
    </source>
</evidence>
<sequence>MGGTDGGTDGHRSTLDGWEVVKQHKVVWMSVIEIVTLSKFEQ</sequence>
<feature type="non-terminal residue" evidence="1">
    <location>
        <position position="42"/>
    </location>
</feature>